<comment type="pathway">
    <text evidence="2 19 20">Metabolic intermediate biosynthesis; chorismate biosynthesis; chorismate from D-erythrose 4-phosphate and phosphoenolpyruvate: step 5/7.</text>
</comment>
<evidence type="ECO:0000259" key="22">
    <source>
        <dbReference type="Pfam" id="PF01761"/>
    </source>
</evidence>
<comment type="catalytic activity">
    <reaction evidence="19 20">
        <text>7-phospho-2-dehydro-3-deoxy-D-arabino-heptonate = 3-dehydroquinate + phosphate</text>
        <dbReference type="Rhea" id="RHEA:21968"/>
        <dbReference type="ChEBI" id="CHEBI:32364"/>
        <dbReference type="ChEBI" id="CHEBI:43474"/>
        <dbReference type="ChEBI" id="CHEBI:58394"/>
        <dbReference type="EC" id="4.2.3.4"/>
    </reaction>
</comment>
<feature type="binding site" evidence="19">
    <location>
        <begin position="113"/>
        <end position="115"/>
    </location>
    <ligand>
        <name>NAD(+)</name>
        <dbReference type="ChEBI" id="CHEBI:57540"/>
    </ligand>
</feature>
<organism evidence="26 27">
    <name type="scientific">Neonectria magnoliae</name>
    <dbReference type="NCBI Taxonomy" id="2732573"/>
    <lineage>
        <taxon>Eukaryota</taxon>
        <taxon>Fungi</taxon>
        <taxon>Dikarya</taxon>
        <taxon>Ascomycota</taxon>
        <taxon>Pezizomycotina</taxon>
        <taxon>Sordariomycetes</taxon>
        <taxon>Hypocreomycetidae</taxon>
        <taxon>Hypocreales</taxon>
        <taxon>Nectriaceae</taxon>
        <taxon>Neonectria</taxon>
    </lineage>
</organism>
<evidence type="ECO:0000256" key="8">
    <source>
        <dbReference type="ARBA" id="ARBA00022741"/>
    </source>
</evidence>
<feature type="binding site" evidence="19">
    <location>
        <begin position="82"/>
        <end position="85"/>
    </location>
    <ligand>
        <name>NAD(+)</name>
        <dbReference type="ChEBI" id="CHEBI:57540"/>
    </ligand>
</feature>
<dbReference type="PRINTS" id="PR01100">
    <property type="entry name" value="SHIKIMTKNASE"/>
</dbReference>
<accession>A0ABR1I4R5</accession>
<keyword evidence="5 19" id="KW-0028">Amino-acid biosynthesis</keyword>
<dbReference type="InterPro" id="IPR016037">
    <property type="entry name" value="DHQ_synth_AroB"/>
</dbReference>
<feature type="domain" description="SDH C-terminal" evidence="24">
    <location>
        <begin position="1547"/>
        <end position="1576"/>
    </location>
</feature>
<feature type="binding site" evidence="19">
    <location>
        <position position="145"/>
    </location>
    <ligand>
        <name>7-phospho-2-dehydro-3-deoxy-D-arabino-heptonate</name>
        <dbReference type="ChEBI" id="CHEBI:58394"/>
    </ligand>
</feature>
<proteinExistence type="inferred from homology"/>
<feature type="binding site" evidence="19">
    <location>
        <position position="291"/>
    </location>
    <ligand>
        <name>Zn(2+)</name>
        <dbReference type="ChEBI" id="CHEBI:29105"/>
        <note>catalytic</note>
    </ligand>
</feature>
<comment type="similarity">
    <text evidence="3">Belongs to the EPSP synthase family.</text>
</comment>
<dbReference type="HAMAP" id="MF_03143">
    <property type="entry name" value="Pentafunct_AroM"/>
    <property type="match status" value="1"/>
</dbReference>
<evidence type="ECO:0000259" key="24">
    <source>
        <dbReference type="Pfam" id="PF18317"/>
    </source>
</evidence>
<feature type="binding site" evidence="19">
    <location>
        <position position="129"/>
    </location>
    <ligand>
        <name>7-phospho-2-dehydro-3-deoxy-D-arabino-heptonate</name>
        <dbReference type="ChEBI" id="CHEBI:58394"/>
    </ligand>
</feature>
<comment type="similarity">
    <text evidence="19 20">In the 2nd section; belongs to the EPSP synthase family.</text>
</comment>
<dbReference type="Pfam" id="PF24621">
    <property type="entry name" value="DHQS_C"/>
    <property type="match status" value="1"/>
</dbReference>
<evidence type="ECO:0000256" key="13">
    <source>
        <dbReference type="ARBA" id="ARBA00023002"/>
    </source>
</evidence>
<feature type="active site" description="For EPSP synthase activity" evidence="19">
    <location>
        <position position="825"/>
    </location>
</feature>
<comment type="pathway">
    <text evidence="1 19 20">Metabolic intermediate biosynthesis; chorismate biosynthesis; chorismate from D-erythrose 4-phosphate and phosphoenolpyruvate: step 6/7.</text>
</comment>
<evidence type="ECO:0000256" key="11">
    <source>
        <dbReference type="ARBA" id="ARBA00022840"/>
    </source>
</evidence>
<dbReference type="Gene3D" id="3.40.50.300">
    <property type="entry name" value="P-loop containing nucleotide triphosphate hydrolases"/>
    <property type="match status" value="1"/>
</dbReference>
<feature type="binding site" evidence="19">
    <location>
        <position position="275"/>
    </location>
    <ligand>
        <name>7-phospho-2-dehydro-3-deoxy-D-arabino-heptonate</name>
        <dbReference type="ChEBI" id="CHEBI:58394"/>
    </ligand>
</feature>
<feature type="region of interest" description="Shikimate dehydrogenase" evidence="19">
    <location>
        <begin position="1294"/>
        <end position="1586"/>
    </location>
</feature>
<dbReference type="InterPro" id="IPR008289">
    <property type="entry name" value="Pentafunct_AroM"/>
</dbReference>
<evidence type="ECO:0000256" key="1">
    <source>
        <dbReference type="ARBA" id="ARBA00004811"/>
    </source>
</evidence>
<dbReference type="HAMAP" id="MF_00109">
    <property type="entry name" value="Shikimate_kinase"/>
    <property type="match status" value="1"/>
</dbReference>
<evidence type="ECO:0000256" key="15">
    <source>
        <dbReference type="ARBA" id="ARBA00023239"/>
    </source>
</evidence>
<dbReference type="InterPro" id="IPR013708">
    <property type="entry name" value="Shikimate_DH-bd_N"/>
</dbReference>
<feature type="active site" description="Schiff-base intermediate with substrate; for 3-dehydroquinate dehydratase activity" evidence="19">
    <location>
        <position position="1212"/>
    </location>
</feature>
<dbReference type="CDD" id="cd01556">
    <property type="entry name" value="EPSP_synthase"/>
    <property type="match status" value="1"/>
</dbReference>
<dbReference type="CDD" id="cd00464">
    <property type="entry name" value="SK"/>
    <property type="match status" value="1"/>
</dbReference>
<feature type="binding site" evidence="19">
    <location>
        <position position="189"/>
    </location>
    <ligand>
        <name>NAD(+)</name>
        <dbReference type="ChEBI" id="CHEBI:57540"/>
    </ligand>
</feature>
<feature type="domain" description="3-dehydroquinate synthase N-terminal" evidence="22">
    <location>
        <begin position="77"/>
        <end position="188"/>
    </location>
</feature>
<dbReference type="PANTHER" id="PTHR21090">
    <property type="entry name" value="AROM/DEHYDROQUINATE SYNTHASE"/>
    <property type="match status" value="1"/>
</dbReference>
<keyword evidence="12 19" id="KW-0521">NADP</keyword>
<dbReference type="CDD" id="cd08195">
    <property type="entry name" value="DHQS"/>
    <property type="match status" value="1"/>
</dbReference>
<dbReference type="EC" id="4.2.1.10" evidence="19"/>
<feature type="domain" description="Shikimate dehydrogenase substrate binding N-terminal" evidence="23">
    <location>
        <begin position="1299"/>
        <end position="1379"/>
    </location>
</feature>
<dbReference type="HAMAP" id="MF_00210">
    <property type="entry name" value="EPSP_synth"/>
    <property type="match status" value="1"/>
</dbReference>
<evidence type="ECO:0000256" key="10">
    <source>
        <dbReference type="ARBA" id="ARBA00022833"/>
    </source>
</evidence>
<dbReference type="InterPro" id="IPR010110">
    <property type="entry name" value="Shikimate_DH_AroM-type"/>
</dbReference>
<keyword evidence="9 19" id="KW-0418">Kinase</keyword>
<comment type="subcellular location">
    <subcellularLocation>
        <location evidence="19 20">Cytoplasm</location>
    </subcellularLocation>
</comment>
<comment type="function">
    <text evidence="19 20">The AROM polypeptide catalyzes 5 consecutive enzymatic reactions in prechorismate polyaromatic amino acid biosynthesis.</text>
</comment>
<dbReference type="CDD" id="cd01065">
    <property type="entry name" value="NAD_bind_Shikimate_DH"/>
    <property type="match status" value="1"/>
</dbReference>
<dbReference type="NCBIfam" id="TIGR01357">
    <property type="entry name" value="aroB"/>
    <property type="match status" value="1"/>
</dbReference>
<dbReference type="InterPro" id="IPR031322">
    <property type="entry name" value="Shikimate/glucono_kinase"/>
</dbReference>
<dbReference type="SUPFAM" id="SSF55205">
    <property type="entry name" value="EPT/RTPC-like"/>
    <property type="match status" value="1"/>
</dbReference>
<dbReference type="InterPro" id="IPR001381">
    <property type="entry name" value="DHquinase_I"/>
</dbReference>
<dbReference type="InterPro" id="IPR046346">
    <property type="entry name" value="Aminoacid_DH-like_N_sf"/>
</dbReference>
<keyword evidence="14 19" id="KW-0057">Aromatic amino acid biosynthesis</keyword>
<feature type="active site" description="Proton acceptor; for 3-dehydroquinate dehydratase activity" evidence="19">
    <location>
        <position position="1184"/>
    </location>
</feature>
<comment type="similarity">
    <text evidence="19 20">In the 3rd section; belongs to the shikimate kinase family.</text>
</comment>
<keyword evidence="27" id="KW-1185">Reference proteome</keyword>
<keyword evidence="15 19" id="KW-0456">Lyase</keyword>
<dbReference type="Pfam" id="PF18317">
    <property type="entry name" value="SDH_C"/>
    <property type="match status" value="1"/>
</dbReference>
<dbReference type="Gene3D" id="1.20.1090.10">
    <property type="entry name" value="Dehydroquinate synthase-like - alpha domain"/>
    <property type="match status" value="1"/>
</dbReference>
<keyword evidence="4 19" id="KW-0963">Cytoplasm</keyword>
<dbReference type="SUPFAM" id="SSF51735">
    <property type="entry name" value="NAD(P)-binding Rossmann-fold domains"/>
    <property type="match status" value="1"/>
</dbReference>
<keyword evidence="8 19" id="KW-0547">Nucleotide-binding</keyword>
<evidence type="ECO:0000259" key="23">
    <source>
        <dbReference type="Pfam" id="PF08501"/>
    </source>
</evidence>
<dbReference type="EC" id="2.5.1.19" evidence="19"/>
<dbReference type="SUPFAM" id="SSF51569">
    <property type="entry name" value="Aldolase"/>
    <property type="match status" value="1"/>
</dbReference>
<dbReference type="Gene3D" id="3.40.50.720">
    <property type="entry name" value="NAD(P)-binding Rossmann-like Domain"/>
    <property type="match status" value="1"/>
</dbReference>
<protein>
    <recommendedName>
        <fullName evidence="19">Pentafunctional AROM polypeptide</fullName>
    </recommendedName>
    <domain>
        <recommendedName>
            <fullName evidence="19">3-dehydroquinate synthase</fullName>
            <shortName evidence="19">DHQS</shortName>
            <ecNumber evidence="19">4.2.3.4</ecNumber>
        </recommendedName>
    </domain>
    <domain>
        <recommendedName>
            <fullName evidence="19">3-phosphoshikimate 1-carboxyvinyltransferase</fullName>
            <ecNumber evidence="19">2.5.1.19</ecNumber>
        </recommendedName>
        <alternativeName>
            <fullName evidence="19">5-enolpyruvylshikimate-3-phosphate synthase</fullName>
            <shortName evidence="19">EPSP synthase</shortName>
            <shortName evidence="19">EPSPS</shortName>
        </alternativeName>
    </domain>
    <domain>
        <recommendedName>
            <fullName evidence="19">Shikimate kinase</fullName>
            <shortName evidence="19">SK</shortName>
            <ecNumber evidence="19">2.7.1.71</ecNumber>
        </recommendedName>
    </domain>
    <domain>
        <recommendedName>
            <fullName evidence="19">3-dehydroquinate dehydratase</fullName>
            <shortName evidence="19">3-dehydroquinase</shortName>
            <ecNumber evidence="19">4.2.1.10</ecNumber>
        </recommendedName>
    </domain>
    <domain>
        <recommendedName>
            <fullName evidence="19">Shikimate dehydrogenase</fullName>
            <ecNumber evidence="19">1.1.1.25</ecNumber>
        </recommendedName>
    </domain>
</protein>
<feature type="binding site" evidence="19">
    <location>
        <begin position="138"/>
        <end position="139"/>
    </location>
    <ligand>
        <name>NAD(+)</name>
        <dbReference type="ChEBI" id="CHEBI:57540"/>
    </ligand>
</feature>
<comment type="catalytic activity">
    <reaction evidence="17">
        <text>3-phosphoshikimate + phosphoenolpyruvate = 5-O-(1-carboxyvinyl)-3-phosphoshikimate + phosphate</text>
        <dbReference type="Rhea" id="RHEA:21256"/>
        <dbReference type="ChEBI" id="CHEBI:43474"/>
        <dbReference type="ChEBI" id="CHEBI:57701"/>
        <dbReference type="ChEBI" id="CHEBI:58702"/>
        <dbReference type="ChEBI" id="CHEBI:145989"/>
        <dbReference type="EC" id="2.5.1.19"/>
    </reaction>
    <physiologicalReaction direction="left-to-right" evidence="17">
        <dbReference type="Rhea" id="RHEA:21257"/>
    </physiologicalReaction>
</comment>
<dbReference type="Pfam" id="PF00275">
    <property type="entry name" value="EPSP_synthase"/>
    <property type="match status" value="1"/>
</dbReference>
<dbReference type="Pfam" id="PF01202">
    <property type="entry name" value="SKI"/>
    <property type="match status" value="1"/>
</dbReference>
<comment type="pathway">
    <text evidence="19 20">Metabolic intermediate biosynthesis; chorismate biosynthesis; chorismate from D-erythrose 4-phosphate and phosphoenolpyruvate: step 4/7.</text>
</comment>
<dbReference type="InterPro" id="IPR000623">
    <property type="entry name" value="Shikimate_kinase/TSH1"/>
</dbReference>
<dbReference type="EMBL" id="JAZAVK010000041">
    <property type="protein sequence ID" value="KAK7428455.1"/>
    <property type="molecule type" value="Genomic_DNA"/>
</dbReference>
<evidence type="ECO:0000256" key="12">
    <source>
        <dbReference type="ARBA" id="ARBA00022857"/>
    </source>
</evidence>
<dbReference type="CDD" id="cd00502">
    <property type="entry name" value="DHQase_I"/>
    <property type="match status" value="1"/>
</dbReference>
<evidence type="ECO:0000256" key="5">
    <source>
        <dbReference type="ARBA" id="ARBA00022605"/>
    </source>
</evidence>
<evidence type="ECO:0000256" key="18">
    <source>
        <dbReference type="ARBA" id="ARBA00048567"/>
    </source>
</evidence>
<comment type="caution">
    <text evidence="26">The sequence shown here is derived from an EMBL/GenBank/DDBJ whole genome shotgun (WGS) entry which is preliminary data.</text>
</comment>
<dbReference type="PANTHER" id="PTHR21090:SF5">
    <property type="entry name" value="PENTAFUNCTIONAL AROM POLYPEPTIDE"/>
    <property type="match status" value="1"/>
</dbReference>
<evidence type="ECO:0000256" key="16">
    <source>
        <dbReference type="ARBA" id="ARBA00023268"/>
    </source>
</evidence>
<evidence type="ECO:0000256" key="4">
    <source>
        <dbReference type="ARBA" id="ARBA00022490"/>
    </source>
</evidence>
<dbReference type="PROSITE" id="PS01128">
    <property type="entry name" value="SHIKIMATE_KINASE"/>
    <property type="match status" value="1"/>
</dbReference>
<dbReference type="SUPFAM" id="SSF52540">
    <property type="entry name" value="P-loop containing nucleoside triphosphate hydrolases"/>
    <property type="match status" value="1"/>
</dbReference>
<dbReference type="EC" id="4.2.3.4" evidence="19"/>
<dbReference type="Pfam" id="PF08501">
    <property type="entry name" value="Shikimate_dh_N"/>
    <property type="match status" value="1"/>
</dbReference>
<dbReference type="InterPro" id="IPR041121">
    <property type="entry name" value="SDH_C"/>
</dbReference>
<dbReference type="InterPro" id="IPR036291">
    <property type="entry name" value="NAD(P)-bd_dom_sf"/>
</dbReference>
<dbReference type="Pfam" id="PF01487">
    <property type="entry name" value="DHquinase_I"/>
    <property type="match status" value="1"/>
</dbReference>
<dbReference type="NCBIfam" id="TIGR01093">
    <property type="entry name" value="aroD"/>
    <property type="match status" value="1"/>
</dbReference>
<evidence type="ECO:0000256" key="9">
    <source>
        <dbReference type="ARBA" id="ARBA00022777"/>
    </source>
</evidence>
<feature type="binding site" evidence="19">
    <location>
        <position position="193"/>
    </location>
    <ligand>
        <name>Zn(2+)</name>
        <dbReference type="ChEBI" id="CHEBI:29105"/>
        <note>catalytic</note>
    </ligand>
</feature>
<gene>
    <name evidence="26" type="primary">ARO1_2</name>
    <name evidence="26" type="ORF">QQZ08_005074</name>
</gene>
<feature type="active site" description="Proton acceptor; for 3-dehydroquinate synthase activity" evidence="19">
    <location>
        <position position="279"/>
    </location>
</feature>
<evidence type="ECO:0000256" key="2">
    <source>
        <dbReference type="ARBA" id="ARBA00004842"/>
    </source>
</evidence>
<evidence type="ECO:0000256" key="17">
    <source>
        <dbReference type="ARBA" id="ARBA00044633"/>
    </source>
</evidence>
<feature type="binding site" evidence="19">
    <location>
        <position position="151"/>
    </location>
    <ligand>
        <name>7-phospho-2-dehydro-3-deoxy-D-arabino-heptonate</name>
        <dbReference type="ChEBI" id="CHEBI:58394"/>
    </ligand>
</feature>
<comment type="similarity">
    <text evidence="19 20">In the C-terminal section; belongs to the shikimate dehydrogenase family.</text>
</comment>
<dbReference type="SUPFAM" id="SSF53223">
    <property type="entry name" value="Aminoacid dehydrogenase-like, N-terminal domain"/>
    <property type="match status" value="1"/>
</dbReference>
<dbReference type="InterPro" id="IPR006264">
    <property type="entry name" value="EPSP_synthase"/>
</dbReference>
<comment type="pathway">
    <text evidence="19 20">Metabolic intermediate biosynthesis; chorismate biosynthesis; chorismate from D-erythrose 4-phosphate and phosphoenolpyruvate: step 3/7.</text>
</comment>
<feature type="region of interest" description="3-dehydroquinate synthase" evidence="19">
    <location>
        <begin position="1"/>
        <end position="388"/>
    </location>
</feature>
<comment type="similarity">
    <text evidence="19">In the N-terminal section; belongs to the sugar phosphate cyclases superfamily. Dehydroquinate synthase family.</text>
</comment>
<evidence type="ECO:0000313" key="26">
    <source>
        <dbReference type="EMBL" id="KAK7428455.1"/>
    </source>
</evidence>
<name>A0ABR1I4R5_9HYPO</name>
<dbReference type="InterPro" id="IPR056179">
    <property type="entry name" value="DHQS_C"/>
</dbReference>
<evidence type="ECO:0000313" key="27">
    <source>
        <dbReference type="Proteomes" id="UP001498421"/>
    </source>
</evidence>
<comment type="catalytic activity">
    <reaction evidence="19 20">
        <text>shikimate + NADP(+) = 3-dehydroshikimate + NADPH + H(+)</text>
        <dbReference type="Rhea" id="RHEA:17737"/>
        <dbReference type="ChEBI" id="CHEBI:15378"/>
        <dbReference type="ChEBI" id="CHEBI:16630"/>
        <dbReference type="ChEBI" id="CHEBI:36208"/>
        <dbReference type="ChEBI" id="CHEBI:57783"/>
        <dbReference type="ChEBI" id="CHEBI:58349"/>
        <dbReference type="EC" id="1.1.1.25"/>
    </reaction>
</comment>
<dbReference type="InterPro" id="IPR023193">
    <property type="entry name" value="EPSP_synthase_CS"/>
</dbReference>
<dbReference type="Gene3D" id="3.40.50.1970">
    <property type="match status" value="1"/>
</dbReference>
<feature type="domain" description="3-dehydroquinate synthase C-terminal" evidence="25">
    <location>
        <begin position="190"/>
        <end position="346"/>
    </location>
</feature>
<evidence type="ECO:0000256" key="19">
    <source>
        <dbReference type="HAMAP-Rule" id="MF_03143"/>
    </source>
</evidence>
<dbReference type="PIRSF" id="PIRSF000514">
    <property type="entry name" value="Pentafunct_AroM"/>
    <property type="match status" value="1"/>
</dbReference>
<dbReference type="NCBIfam" id="TIGR01356">
    <property type="entry name" value="aroA"/>
    <property type="match status" value="1"/>
</dbReference>
<dbReference type="InterPro" id="IPR013785">
    <property type="entry name" value="Aldolase_TIM"/>
</dbReference>
<comment type="cofactor">
    <cofactor evidence="19 20">
        <name>Zn(2+)</name>
        <dbReference type="ChEBI" id="CHEBI:29105"/>
    </cofactor>
    <text evidence="19 20">Binds 2 Zn(2+) ions per subunit.</text>
</comment>
<comment type="pathway">
    <text evidence="19 20">Metabolic intermediate biosynthesis; chorismate biosynthesis; chorismate from D-erythrose 4-phosphate and phosphoenolpyruvate: step 2/7.</text>
</comment>
<dbReference type="InterPro" id="IPR023000">
    <property type="entry name" value="Shikimate_kinase_CS"/>
</dbReference>
<dbReference type="Gene3D" id="3.65.10.10">
    <property type="entry name" value="Enolpyruvate transferase domain"/>
    <property type="match status" value="2"/>
</dbReference>
<dbReference type="InterPro" id="IPR001986">
    <property type="entry name" value="Enolpyruvate_Tfrase_dom"/>
</dbReference>
<dbReference type="InterPro" id="IPR027417">
    <property type="entry name" value="P-loop_NTPase"/>
</dbReference>
<evidence type="ECO:0000256" key="20">
    <source>
        <dbReference type="PIRNR" id="PIRNR000514"/>
    </source>
</evidence>
<keyword evidence="10 19" id="KW-0862">Zinc</keyword>
<feature type="domain" description="Enolpyruvate transferase" evidence="21">
    <location>
        <begin position="414"/>
        <end position="836"/>
    </location>
</feature>
<dbReference type="InterPro" id="IPR030960">
    <property type="entry name" value="DHQS/DOIS_N"/>
</dbReference>
<feature type="binding site" evidence="19">
    <location>
        <position position="275"/>
    </location>
    <ligand>
        <name>Zn(2+)</name>
        <dbReference type="ChEBI" id="CHEBI:29105"/>
        <note>catalytic</note>
    </ligand>
</feature>
<comment type="subunit">
    <text evidence="19 20">Homodimer.</text>
</comment>
<keyword evidence="7 19" id="KW-0479">Metal-binding</keyword>
<evidence type="ECO:0000256" key="3">
    <source>
        <dbReference type="ARBA" id="ARBA00009948"/>
    </source>
</evidence>
<keyword evidence="13 19" id="KW-0560">Oxidoreductase</keyword>
<evidence type="ECO:0000256" key="6">
    <source>
        <dbReference type="ARBA" id="ARBA00022679"/>
    </source>
</evidence>
<dbReference type="PROSITE" id="PS00885">
    <property type="entry name" value="EPSP_SYNTHASE_2"/>
    <property type="match status" value="1"/>
</dbReference>
<comment type="catalytic activity">
    <reaction evidence="19 20">
        <text>3-dehydroquinate = 3-dehydroshikimate + H2O</text>
        <dbReference type="Rhea" id="RHEA:21096"/>
        <dbReference type="ChEBI" id="CHEBI:15377"/>
        <dbReference type="ChEBI" id="CHEBI:16630"/>
        <dbReference type="ChEBI" id="CHEBI:32364"/>
        <dbReference type="EC" id="4.2.1.10"/>
    </reaction>
</comment>
<sequence>MTIPTRVSVLGVDSVVIGDDLWPEFIAQDLVDQFQSSTYVLVTDAHVFPLYVPAFESAFLAATSSRTSAIPRLLSYKINPGETSKVRRVKAELEDWLLSQRCTRDTVLIALGGGVVGDLVGYLAATYMRGVRVIQVPTTLLAMVDSSIGGKTAINTPAGKNLIGAFWQPERIYVNLSFLGTLPVREFANGMAEAIKTAAISDEAAFVDIENSIPTIGAAISSRDASVSHLSSRLSFRSIYPALKPIILHSIRTKARFISLDERENGLRSLLNFGHSVGHAIESALAPAVLHGEAVSVGMVKEAEIARHLGLLSPSAVSRLAKCLDGYNLPTSLQDERLTTRTGGKGYSSAFLLDKMAIDKKNHGTEKKIVLLSAIGKTYESQASTVDNHVIRLMLSQSVRINSNPSLLPGQTLTVTPPGSKSICNRALLLATLGKGTCRIRNFLHSDDTSYMLSALKFLSDASYSWEDDGDTLLVNGTQGKLKACKDPLYLGNAGTATRFLASIAAICSPTTEASTTILTGNKRMSQRPIGDLIDTLKSMGVHVDYLQDQHSLPIEVRAGDGISGGVIELAATVSSQFVSSLLLVAPYAREPTVLKLVGGAPASQSYIDMTIAMMSSFGVRVGRARDQDDTYFIPCGTYQNPAEYVVESDASSATYPLAIAAITASTCVVPQIGSKSIQGDAKFAVDVLAAMGCEVCQTEHSTTVRGSPTGSLRAVGDIDMSGMTDAFLTASVLAAAASGTTRITGIANQRVKECNRIRAMKDQLAKFGVRCTELEDGIEIMGRSGHLSPPSDGIFCYDDHRIAMSFSALSTISPSDTVILDRSCVGKTWPGWWDVFSLIHGITLDGADRTPSLTGCNARLENKASTGKTIFVIGMRGAGKTTFGQWAAEVLKRPFVDLDTQLEERLGQTIPSLIRGDLGWSGFREAELQLLRDSMRNHADGYVFACGGGIVETLEARRLLIQHSERGGYVIWVQRDTEHIVEYLMRDQTRPAFSNNILEVYNHRRQWFEECSNFHYLGRQMEGNFETGLVECPSELARFLRVITGRSSHLDDMRAKNQSFFVSLTFPDLYESVDLLGDITVGTDAVEIRVDLLKSFDSEFIRDQVSLLRSYTSLPLIYTLRTQSQGGNFVDGKHEEALRLYRVGLELGVEFLDLEVTMPDEIIHRVVSMNAKHAATTLIASHHDANGVLSWKDGSWMPYLERAIEHGNIVKLVGFARTEGNNIDLAQFKVKVLEACQIPTIAINMGHKGRLSRIMNRFLTPVSHPKLPRNAAPGQLSVVEILQAQALSGMIEPKRFFLFGKPIQGSFSPALHNALFQQYNLPHEYVLFETDQVQDLLETIQSSSFGGASVTIPLKVESLPPLDEVSQAARVIGAVNTIIPIPSISKPERRLLGENTDWKGIVFSLGKAGVSRLKDTGSGGSAVVVGSGGTARAAIYALHSLRFSPISICGRNEASIRTLIQAFPPAYGLRALGSVREHPKPRVIISTIPADKPIDEAIWGVMKPIFRESLPEKDKNTHVFLDMAYRPHQTRLMEVAQGAGWRTVPGIEVLVAQGWFQFQHWTGIKPLYSDARAAVINDPSKTDEE</sequence>
<feature type="binding site" evidence="19">
    <location>
        <position position="360"/>
    </location>
    <ligand>
        <name>7-phospho-2-dehydro-3-deoxy-D-arabino-heptonate</name>
        <dbReference type="ChEBI" id="CHEBI:58394"/>
    </ligand>
</feature>
<comment type="similarity">
    <text evidence="19 20">In the 4th section; belongs to the type-I 3-dehydroquinase family.</text>
</comment>
<keyword evidence="6 19" id="KW-0808">Transferase</keyword>
<keyword evidence="11 19" id="KW-0067">ATP-binding</keyword>
<feature type="active site" description="Proton acceptor; for 3-dehydroquinate synthase activity" evidence="19">
    <location>
        <position position="264"/>
    </location>
</feature>
<dbReference type="NCBIfam" id="TIGR01809">
    <property type="entry name" value="Shik-DH-AROM"/>
    <property type="match status" value="1"/>
</dbReference>
<dbReference type="PROSITE" id="PS00104">
    <property type="entry name" value="EPSP_SYNTHASE_1"/>
    <property type="match status" value="1"/>
</dbReference>
<evidence type="ECO:0000259" key="25">
    <source>
        <dbReference type="Pfam" id="PF24621"/>
    </source>
</evidence>
<dbReference type="Gene3D" id="3.20.20.70">
    <property type="entry name" value="Aldolase class I"/>
    <property type="match status" value="1"/>
</dbReference>
<dbReference type="EC" id="2.7.1.71" evidence="19"/>
<feature type="binding site" evidence="19">
    <location>
        <position position="118"/>
    </location>
    <ligand>
        <name>NAD(+)</name>
        <dbReference type="ChEBI" id="CHEBI:57540"/>
    </ligand>
</feature>
<dbReference type="InterPro" id="IPR013792">
    <property type="entry name" value="RNA3'P_cycl/enolpyr_Trfase_a/b"/>
</dbReference>
<dbReference type="EC" id="1.1.1.25" evidence="19"/>
<dbReference type="InterPro" id="IPR036968">
    <property type="entry name" value="Enolpyruvate_Tfrase_sf"/>
</dbReference>
<comment type="catalytic activity">
    <reaction evidence="18 19 20">
        <text>shikimate + ATP = 3-phosphoshikimate + ADP + H(+)</text>
        <dbReference type="Rhea" id="RHEA:13121"/>
        <dbReference type="ChEBI" id="CHEBI:15378"/>
        <dbReference type="ChEBI" id="CHEBI:30616"/>
        <dbReference type="ChEBI" id="CHEBI:36208"/>
        <dbReference type="ChEBI" id="CHEBI:145989"/>
        <dbReference type="ChEBI" id="CHEBI:456216"/>
        <dbReference type="EC" id="2.7.1.71"/>
    </reaction>
</comment>
<dbReference type="Proteomes" id="UP001498421">
    <property type="component" value="Unassembled WGS sequence"/>
</dbReference>
<evidence type="ECO:0000259" key="21">
    <source>
        <dbReference type="Pfam" id="PF00275"/>
    </source>
</evidence>
<reference evidence="26 27" key="1">
    <citation type="journal article" date="2025" name="Microbiol. Resour. Announc.">
        <title>Draft genome sequences for Neonectria magnoliae and Neonectria punicea, canker pathogens of Liriodendron tulipifera and Acer saccharum in West Virginia.</title>
        <authorList>
            <person name="Petronek H.M."/>
            <person name="Kasson M.T."/>
            <person name="Metheny A.M."/>
            <person name="Stauder C.M."/>
            <person name="Lovett B."/>
            <person name="Lynch S.C."/>
            <person name="Garnas J.R."/>
            <person name="Kasson L.R."/>
            <person name="Stajich J.E."/>
        </authorList>
    </citation>
    <scope>NUCLEOTIDE SEQUENCE [LARGE SCALE GENOMIC DNA]</scope>
    <source>
        <strain evidence="26 27">NRRL 64651</strain>
    </source>
</reference>
<comment type="similarity">
    <text evidence="20">In the N-terminal section; belongs to the dehydroquinate synthase family.</text>
</comment>
<evidence type="ECO:0000256" key="7">
    <source>
        <dbReference type="ARBA" id="ARBA00022723"/>
    </source>
</evidence>
<feature type="binding site" evidence="19">
    <location>
        <begin position="875"/>
        <end position="882"/>
    </location>
    <ligand>
        <name>ATP</name>
        <dbReference type="ChEBI" id="CHEBI:30616"/>
    </ligand>
</feature>
<feature type="binding site" evidence="19">
    <location>
        <position position="160"/>
    </location>
    <ligand>
        <name>NAD(+)</name>
        <dbReference type="ChEBI" id="CHEBI:57540"/>
    </ligand>
</feature>
<evidence type="ECO:0000256" key="14">
    <source>
        <dbReference type="ARBA" id="ARBA00023141"/>
    </source>
</evidence>
<comment type="caution">
    <text evidence="19">Lacks conserved residue(s) required for the propagation of feature annotation.</text>
</comment>
<feature type="binding site" evidence="19">
    <location>
        <begin position="178"/>
        <end position="181"/>
    </location>
    <ligand>
        <name>NAD(+)</name>
        <dbReference type="ChEBI" id="CHEBI:57540"/>
    </ligand>
</feature>
<dbReference type="SUPFAM" id="SSF56796">
    <property type="entry name" value="Dehydroquinate synthase-like"/>
    <property type="match status" value="1"/>
</dbReference>
<feature type="binding site" evidence="19">
    <location>
        <position position="254"/>
    </location>
    <ligand>
        <name>7-phospho-2-dehydro-3-deoxy-D-arabino-heptonate</name>
        <dbReference type="ChEBI" id="CHEBI:58394"/>
    </ligand>
</feature>
<feature type="binding site" evidence="19">
    <location>
        <position position="291"/>
    </location>
    <ligand>
        <name>7-phospho-2-dehydro-3-deoxy-D-arabino-heptonate</name>
        <dbReference type="ChEBI" id="CHEBI:58394"/>
    </ligand>
</feature>
<keyword evidence="16 19" id="KW-0511">Multifunctional enzyme</keyword>
<feature type="binding site" evidence="19">
    <location>
        <position position="161"/>
    </location>
    <ligand>
        <name>7-phospho-2-dehydro-3-deoxy-D-arabino-heptonate</name>
        <dbReference type="ChEBI" id="CHEBI:58394"/>
    </ligand>
</feature>
<dbReference type="Gene3D" id="3.40.50.10860">
    <property type="entry name" value="Leucine Dehydrogenase, chain A, domain 1"/>
    <property type="match status" value="1"/>
</dbReference>
<dbReference type="Pfam" id="PF01761">
    <property type="entry name" value="DHQ_synthase"/>
    <property type="match status" value="1"/>
</dbReference>